<gene>
    <name evidence="2" type="primary">pol_64</name>
    <name evidence="2" type="ORF">AVEN_73641_1</name>
</gene>
<keyword evidence="3" id="KW-1185">Reference proteome</keyword>
<dbReference type="Proteomes" id="UP000499080">
    <property type="component" value="Unassembled WGS sequence"/>
</dbReference>
<keyword evidence="2" id="KW-0695">RNA-directed DNA polymerase</keyword>
<comment type="caution">
    <text evidence="2">The sequence shown here is derived from an EMBL/GenBank/DDBJ whole genome shotgun (WGS) entry which is preliminary data.</text>
</comment>
<name>A0A4Y2Q567_ARAVE</name>
<dbReference type="SUPFAM" id="SSF56672">
    <property type="entry name" value="DNA/RNA polymerases"/>
    <property type="match status" value="1"/>
</dbReference>
<keyword evidence="2" id="KW-0808">Transferase</keyword>
<evidence type="ECO:0000313" key="2">
    <source>
        <dbReference type="EMBL" id="GBN58554.1"/>
    </source>
</evidence>
<evidence type="ECO:0000259" key="1">
    <source>
        <dbReference type="PROSITE" id="PS50878"/>
    </source>
</evidence>
<dbReference type="PANTHER" id="PTHR19446">
    <property type="entry name" value="REVERSE TRANSCRIPTASES"/>
    <property type="match status" value="1"/>
</dbReference>
<accession>A0A4Y2Q567</accession>
<protein>
    <submittedName>
        <fullName evidence="2">RNA-directed DNA polymerase from mobile element jockey</fullName>
    </submittedName>
</protein>
<sequence>MGYFPKKWKNAKVVLFNKQNKADNDPSAYRPIRLLDALGKVLDKLVTQRLFHHLLSNNLLNTNQFGFTPGKRATNAILEIKNWIAEARGEGKHSIVISLDVQSAFSRVWWPKALHSLKGLNCPANIFKMVSSFLDDRQVFINYDGCRTSMKYSVGCPQGSNSGPLY</sequence>
<organism evidence="2 3">
    <name type="scientific">Araneus ventricosus</name>
    <name type="common">Orbweaver spider</name>
    <name type="synonym">Epeira ventricosa</name>
    <dbReference type="NCBI Taxonomy" id="182803"/>
    <lineage>
        <taxon>Eukaryota</taxon>
        <taxon>Metazoa</taxon>
        <taxon>Ecdysozoa</taxon>
        <taxon>Arthropoda</taxon>
        <taxon>Chelicerata</taxon>
        <taxon>Arachnida</taxon>
        <taxon>Araneae</taxon>
        <taxon>Araneomorphae</taxon>
        <taxon>Entelegynae</taxon>
        <taxon>Araneoidea</taxon>
        <taxon>Araneidae</taxon>
        <taxon>Araneus</taxon>
    </lineage>
</organism>
<reference evidence="2 3" key="1">
    <citation type="journal article" date="2019" name="Sci. Rep.">
        <title>Orb-weaving spider Araneus ventricosus genome elucidates the spidroin gene catalogue.</title>
        <authorList>
            <person name="Kono N."/>
            <person name="Nakamura H."/>
            <person name="Ohtoshi R."/>
            <person name="Moran D.A.P."/>
            <person name="Shinohara A."/>
            <person name="Yoshida Y."/>
            <person name="Fujiwara M."/>
            <person name="Mori M."/>
            <person name="Tomita M."/>
            <person name="Arakawa K."/>
        </authorList>
    </citation>
    <scope>NUCLEOTIDE SEQUENCE [LARGE SCALE GENOMIC DNA]</scope>
</reference>
<dbReference type="GO" id="GO:0003964">
    <property type="term" value="F:RNA-directed DNA polymerase activity"/>
    <property type="evidence" value="ECO:0007669"/>
    <property type="project" value="UniProtKB-KW"/>
</dbReference>
<dbReference type="InterPro" id="IPR043502">
    <property type="entry name" value="DNA/RNA_pol_sf"/>
</dbReference>
<dbReference type="InterPro" id="IPR000477">
    <property type="entry name" value="RT_dom"/>
</dbReference>
<dbReference type="OrthoDB" id="6437707at2759"/>
<evidence type="ECO:0000313" key="3">
    <source>
        <dbReference type="Proteomes" id="UP000499080"/>
    </source>
</evidence>
<proteinExistence type="predicted"/>
<dbReference type="PROSITE" id="PS50878">
    <property type="entry name" value="RT_POL"/>
    <property type="match status" value="1"/>
</dbReference>
<dbReference type="EMBL" id="BGPR01012954">
    <property type="protein sequence ID" value="GBN58554.1"/>
    <property type="molecule type" value="Genomic_DNA"/>
</dbReference>
<feature type="domain" description="Reverse transcriptase" evidence="1">
    <location>
        <begin position="1"/>
        <end position="166"/>
    </location>
</feature>
<keyword evidence="2" id="KW-0548">Nucleotidyltransferase</keyword>
<dbReference type="AlphaFoldDB" id="A0A4Y2Q567"/>
<dbReference type="Pfam" id="PF00078">
    <property type="entry name" value="RVT_1"/>
    <property type="match status" value="1"/>
</dbReference>